<comment type="cofactor">
    <cofactor evidence="1">
        <name>FAD</name>
        <dbReference type="ChEBI" id="CHEBI:57692"/>
    </cofactor>
</comment>
<keyword evidence="9" id="KW-0830">Ubiquinone</keyword>
<dbReference type="AlphaFoldDB" id="A0A1H8JC80"/>
<evidence type="ECO:0000256" key="5">
    <source>
        <dbReference type="ARBA" id="ARBA00022827"/>
    </source>
</evidence>
<evidence type="ECO:0000256" key="6">
    <source>
        <dbReference type="ARBA" id="ARBA00023002"/>
    </source>
</evidence>
<dbReference type="UniPathway" id="UPA00232"/>
<dbReference type="Pfam" id="PF01494">
    <property type="entry name" value="FAD_binding_3"/>
    <property type="match status" value="1"/>
</dbReference>
<dbReference type="STRING" id="1121117.SAMN02745977_02037"/>
<comment type="similarity">
    <text evidence="3">Belongs to the UbiH/COQ6 family.</text>
</comment>
<dbReference type="GO" id="GO:0016705">
    <property type="term" value="F:oxidoreductase activity, acting on paired donors, with incorporation or reduction of molecular oxygen"/>
    <property type="evidence" value="ECO:0007669"/>
    <property type="project" value="InterPro"/>
</dbReference>
<dbReference type="InterPro" id="IPR002938">
    <property type="entry name" value="FAD-bd"/>
</dbReference>
<dbReference type="InterPro" id="IPR018168">
    <property type="entry name" value="Ubi_Hdrlase_CS"/>
</dbReference>
<evidence type="ECO:0000256" key="7">
    <source>
        <dbReference type="ARBA" id="ARBA00023033"/>
    </source>
</evidence>
<dbReference type="Proteomes" id="UP000199531">
    <property type="component" value="Unassembled WGS sequence"/>
</dbReference>
<protein>
    <submittedName>
        <fullName evidence="9">Ubiquinone biosynthesis hydroxylase, UbiH/UbiF/VisC/COQ6 family</fullName>
    </submittedName>
</protein>
<dbReference type="GO" id="GO:0004497">
    <property type="term" value="F:monooxygenase activity"/>
    <property type="evidence" value="ECO:0007669"/>
    <property type="project" value="UniProtKB-KW"/>
</dbReference>
<dbReference type="PANTHER" id="PTHR43876">
    <property type="entry name" value="UBIQUINONE BIOSYNTHESIS MONOOXYGENASE COQ6, MITOCHONDRIAL"/>
    <property type="match status" value="1"/>
</dbReference>
<comment type="pathway">
    <text evidence="2">Cofactor biosynthesis; ubiquinone biosynthesis.</text>
</comment>
<dbReference type="PRINTS" id="PR00420">
    <property type="entry name" value="RNGMNOXGNASE"/>
</dbReference>
<dbReference type="PROSITE" id="PS01304">
    <property type="entry name" value="UBIH"/>
    <property type="match status" value="1"/>
</dbReference>
<sequence>MAYSSHDVCIRGSGIVGRTLALLLARHRLRVGLVESPAPAGNQPDIRAYALNHRSQRLLAGLKCWPGAERATPVLQMRVLGDGHAQTVFDAGRMDQEAMTWIVDVPTLEHMLQQACQYQSGIDIITADKADAAPAPLTVVCEGKHSSTRQQLGVDYDVTPYGQTAIATRATLDAPHLQIAWQWFNHTGSEGEILAFLPLDGPEGREVAIVWSVDRNRVDDLLALDDAAFAAHLQNAAHLQPSDAPNVIGVQRRVAWPLQLGLARRWAGSRIGADGVSRHNWVLAGDAAHSVHPLAGQGLNLGLADVALLDQIIGARPYWRSPGDMRLLRQYERARKAETAPLIAGMDGIQRLFSHNAAGVRQLRNLGMSLFERSGPVKDWVARRAMD</sequence>
<dbReference type="Gene3D" id="3.30.9.10">
    <property type="entry name" value="D-Amino Acid Oxidase, subunit A, domain 2"/>
    <property type="match status" value="1"/>
</dbReference>
<dbReference type="RefSeq" id="WP_091817452.1">
    <property type="nucleotide sequence ID" value="NZ_FOCW01000006.1"/>
</dbReference>
<dbReference type="GO" id="GO:0006744">
    <property type="term" value="P:ubiquinone biosynthetic process"/>
    <property type="evidence" value="ECO:0007669"/>
    <property type="project" value="UniProtKB-UniPathway"/>
</dbReference>
<keyword evidence="4" id="KW-0285">Flavoprotein</keyword>
<gene>
    <name evidence="9" type="ORF">SAMN02745977_02037</name>
</gene>
<evidence type="ECO:0000256" key="1">
    <source>
        <dbReference type="ARBA" id="ARBA00001974"/>
    </source>
</evidence>
<keyword evidence="7" id="KW-0503">Monooxygenase</keyword>
<evidence type="ECO:0000256" key="2">
    <source>
        <dbReference type="ARBA" id="ARBA00004749"/>
    </source>
</evidence>
<dbReference type="NCBIfam" id="TIGR01988">
    <property type="entry name" value="Ubi-OHases"/>
    <property type="match status" value="1"/>
</dbReference>
<dbReference type="SUPFAM" id="SSF51905">
    <property type="entry name" value="FAD/NAD(P)-binding domain"/>
    <property type="match status" value="1"/>
</dbReference>
<keyword evidence="5" id="KW-0274">FAD</keyword>
<proteinExistence type="inferred from homology"/>
<keyword evidence="10" id="KW-1185">Reference proteome</keyword>
<evidence type="ECO:0000259" key="8">
    <source>
        <dbReference type="Pfam" id="PF01494"/>
    </source>
</evidence>
<dbReference type="PANTHER" id="PTHR43876:SF7">
    <property type="entry name" value="UBIQUINONE BIOSYNTHESIS MONOOXYGENASE COQ6, MITOCHONDRIAL"/>
    <property type="match status" value="1"/>
</dbReference>
<evidence type="ECO:0000313" key="10">
    <source>
        <dbReference type="Proteomes" id="UP000199531"/>
    </source>
</evidence>
<evidence type="ECO:0000256" key="4">
    <source>
        <dbReference type="ARBA" id="ARBA00022630"/>
    </source>
</evidence>
<evidence type="ECO:0000256" key="3">
    <source>
        <dbReference type="ARBA" id="ARBA00005349"/>
    </source>
</evidence>
<evidence type="ECO:0000313" key="9">
    <source>
        <dbReference type="EMBL" id="SEN78483.1"/>
    </source>
</evidence>
<dbReference type="InterPro" id="IPR051205">
    <property type="entry name" value="UbiH/COQ6_monooxygenase"/>
</dbReference>
<dbReference type="OrthoDB" id="9769565at2"/>
<accession>A0A1H8JC80</accession>
<feature type="domain" description="FAD-binding" evidence="8">
    <location>
        <begin position="135"/>
        <end position="337"/>
    </location>
</feature>
<dbReference type="EMBL" id="FOCW01000006">
    <property type="protein sequence ID" value="SEN78483.1"/>
    <property type="molecule type" value="Genomic_DNA"/>
</dbReference>
<dbReference type="InterPro" id="IPR036188">
    <property type="entry name" value="FAD/NAD-bd_sf"/>
</dbReference>
<dbReference type="InterPro" id="IPR010971">
    <property type="entry name" value="UbiH/COQ6"/>
</dbReference>
<keyword evidence="6" id="KW-0560">Oxidoreductase</keyword>
<dbReference type="Gene3D" id="3.50.50.60">
    <property type="entry name" value="FAD/NAD(P)-binding domain"/>
    <property type="match status" value="2"/>
</dbReference>
<name>A0A1H8JC80_9BURK</name>
<dbReference type="GO" id="GO:0071949">
    <property type="term" value="F:FAD binding"/>
    <property type="evidence" value="ECO:0007669"/>
    <property type="project" value="InterPro"/>
</dbReference>
<organism evidence="9 10">
    <name type="scientific">Brachymonas denitrificans DSM 15123</name>
    <dbReference type="NCBI Taxonomy" id="1121117"/>
    <lineage>
        <taxon>Bacteria</taxon>
        <taxon>Pseudomonadati</taxon>
        <taxon>Pseudomonadota</taxon>
        <taxon>Betaproteobacteria</taxon>
        <taxon>Burkholderiales</taxon>
        <taxon>Comamonadaceae</taxon>
        <taxon>Brachymonas</taxon>
    </lineage>
</organism>
<reference evidence="9 10" key="1">
    <citation type="submission" date="2016-10" db="EMBL/GenBank/DDBJ databases">
        <authorList>
            <person name="de Groot N.N."/>
        </authorList>
    </citation>
    <scope>NUCLEOTIDE SEQUENCE [LARGE SCALE GENOMIC DNA]</scope>
    <source>
        <strain evidence="9 10">DSM 15123</strain>
    </source>
</reference>